<sequence length="62" mass="6330">IDLGPEGGSGGGTIVATGSPEAVVKVKGSYTGHYLKPILERDRQRTIEQQSSEGSVAAGMAD</sequence>
<evidence type="ECO:0008006" key="4">
    <source>
        <dbReference type="Google" id="ProtNLM"/>
    </source>
</evidence>
<dbReference type="InterPro" id="IPR027417">
    <property type="entry name" value="P-loop_NTPase"/>
</dbReference>
<name>A0ABS7C0K4_9BACL</name>
<dbReference type="Gene3D" id="3.40.50.300">
    <property type="entry name" value="P-loop containing nucleotide triphosphate hydrolases"/>
    <property type="match status" value="1"/>
</dbReference>
<gene>
    <name evidence="2" type="ORF">K0U00_10260</name>
</gene>
<dbReference type="EMBL" id="JAHZIK010000198">
    <property type="protein sequence ID" value="MBW7454413.1"/>
    <property type="molecule type" value="Genomic_DNA"/>
</dbReference>
<evidence type="ECO:0000256" key="1">
    <source>
        <dbReference type="SAM" id="MobiDB-lite"/>
    </source>
</evidence>
<proteinExistence type="predicted"/>
<feature type="region of interest" description="Disordered" evidence="1">
    <location>
        <begin position="41"/>
        <end position="62"/>
    </location>
</feature>
<evidence type="ECO:0000313" key="3">
    <source>
        <dbReference type="Proteomes" id="UP001519887"/>
    </source>
</evidence>
<feature type="non-terminal residue" evidence="2">
    <location>
        <position position="1"/>
    </location>
</feature>
<keyword evidence="3" id="KW-1185">Reference proteome</keyword>
<comment type="caution">
    <text evidence="2">The sequence shown here is derived from an EMBL/GenBank/DDBJ whole genome shotgun (WGS) entry which is preliminary data.</text>
</comment>
<protein>
    <recommendedName>
        <fullName evidence="4">Excinuclease ABC subunit A</fullName>
    </recommendedName>
</protein>
<evidence type="ECO:0000313" key="2">
    <source>
        <dbReference type="EMBL" id="MBW7454413.1"/>
    </source>
</evidence>
<dbReference type="Proteomes" id="UP001519887">
    <property type="component" value="Unassembled WGS sequence"/>
</dbReference>
<accession>A0ABS7C0K4</accession>
<organism evidence="2 3">
    <name type="scientific">Paenibacillus sepulcri</name>
    <dbReference type="NCBI Taxonomy" id="359917"/>
    <lineage>
        <taxon>Bacteria</taxon>
        <taxon>Bacillati</taxon>
        <taxon>Bacillota</taxon>
        <taxon>Bacilli</taxon>
        <taxon>Bacillales</taxon>
        <taxon>Paenibacillaceae</taxon>
        <taxon>Paenibacillus</taxon>
    </lineage>
</organism>
<reference evidence="2 3" key="1">
    <citation type="submission" date="2021-07" db="EMBL/GenBank/DDBJ databases">
        <title>Paenibacillus radiodurans sp. nov., isolated from the southeastern edge of Tengger Desert.</title>
        <authorList>
            <person name="Zhang G."/>
        </authorList>
    </citation>
    <scope>NUCLEOTIDE SEQUENCE [LARGE SCALE GENOMIC DNA]</scope>
    <source>
        <strain evidence="2 3">CCM 7311</strain>
    </source>
</reference>